<evidence type="ECO:0000256" key="1">
    <source>
        <dbReference type="SAM" id="SignalP"/>
    </source>
</evidence>
<accession>A0A0M6ZIF8</accession>
<feature type="signal peptide" evidence="1">
    <location>
        <begin position="1"/>
        <end position="23"/>
    </location>
</feature>
<evidence type="ECO:0000313" key="2">
    <source>
        <dbReference type="EMBL" id="CTQ78325.1"/>
    </source>
</evidence>
<dbReference type="Proteomes" id="UP000049983">
    <property type="component" value="Unassembled WGS sequence"/>
</dbReference>
<proteinExistence type="predicted"/>
<dbReference type="AlphaFoldDB" id="A0A0M6ZIF8"/>
<dbReference type="RefSeq" id="WP_144436159.1">
    <property type="nucleotide sequence ID" value="NZ_CXWA01000009.1"/>
</dbReference>
<name>A0A0M6ZIF8_9HYPH</name>
<keyword evidence="1" id="KW-0732">Signal</keyword>
<dbReference type="EMBL" id="CXWC01000015">
    <property type="protein sequence ID" value="CTQ78325.1"/>
    <property type="molecule type" value="Genomic_DNA"/>
</dbReference>
<dbReference type="GeneID" id="97672812"/>
<keyword evidence="3" id="KW-1185">Reference proteome</keyword>
<evidence type="ECO:0000313" key="3">
    <source>
        <dbReference type="Proteomes" id="UP000049983"/>
    </source>
</evidence>
<gene>
    <name evidence="2" type="ORF">LA5096_05568</name>
</gene>
<dbReference type="OrthoDB" id="9811399at2"/>
<organism evidence="2 3">
    <name type="scientific">Roseibium album</name>
    <dbReference type="NCBI Taxonomy" id="311410"/>
    <lineage>
        <taxon>Bacteria</taxon>
        <taxon>Pseudomonadati</taxon>
        <taxon>Pseudomonadota</taxon>
        <taxon>Alphaproteobacteria</taxon>
        <taxon>Hyphomicrobiales</taxon>
        <taxon>Stappiaceae</taxon>
        <taxon>Roseibium</taxon>
    </lineage>
</organism>
<protein>
    <submittedName>
        <fullName evidence="2">Uncharacterized protein</fullName>
    </submittedName>
</protein>
<sequence length="125" mass="13422">MNSAKLISLATALLLGASTVSLAQSARLNPTADVALINGAIHTMDVDGTVADEVAAIRFSHEAGVEFVPSAGLRHVEHYDLITSINALQSVWRDELSYAETVERNLVWSAEGVRKMTLSLVFASR</sequence>
<reference evidence="3" key="1">
    <citation type="submission" date="2015-07" db="EMBL/GenBank/DDBJ databases">
        <authorList>
            <person name="Rodrigo-Torres Lidia"/>
            <person name="Arahal R.David."/>
        </authorList>
    </citation>
    <scope>NUCLEOTIDE SEQUENCE [LARGE SCALE GENOMIC DNA]</scope>
    <source>
        <strain evidence="3">CECT 5096</strain>
    </source>
</reference>
<feature type="chain" id="PRO_5009787811" evidence="1">
    <location>
        <begin position="24"/>
        <end position="125"/>
    </location>
</feature>